<organism evidence="1 2">
    <name type="scientific">Caballeronia calidae</name>
    <dbReference type="NCBI Taxonomy" id="1777139"/>
    <lineage>
        <taxon>Bacteria</taxon>
        <taxon>Pseudomonadati</taxon>
        <taxon>Pseudomonadota</taxon>
        <taxon>Betaproteobacteria</taxon>
        <taxon>Burkholderiales</taxon>
        <taxon>Burkholderiaceae</taxon>
        <taxon>Caballeronia</taxon>
    </lineage>
</organism>
<proteinExistence type="predicted"/>
<dbReference type="OrthoDB" id="9133360at2"/>
<evidence type="ECO:0000313" key="2">
    <source>
        <dbReference type="Proteomes" id="UP000071859"/>
    </source>
</evidence>
<sequence length="331" mass="37030">MTPPLSDKRVVRYDPMLPGTGLFGSLGNGVRPKLDAEYKFGGVVWRLRGPDRLGIPEQTLLLVLLELAEEQYGRPHESPEDWTPLEAALYSDPEARPLADFCEGGRPVLATLSVSYSELSQRCGRTAEGGSASKQIRRELMRLCEVTIWTVVGREEFSSRLLHWRRGDGCGVRVVLNSRLTEILIGKQYSPVSLQERLSLKSDVARALHCALSVSIRPGGTMFFNLDTLARHVWCEPDVADATVRRRRQQLRAALCEINGMKSWTIRDRSGLKLERAERVEIWRMSPNRGGERVASPARTLKRTIEGPERPVINTAARTAEVIVDVSSLFA</sequence>
<name>A0A158B8A0_9BURK</name>
<dbReference type="AlphaFoldDB" id="A0A158B8A0"/>
<comment type="caution">
    <text evidence="1">The sequence shown here is derived from an EMBL/GenBank/DDBJ whole genome shotgun (WGS) entry which is preliminary data.</text>
</comment>
<accession>A0A158B8A0</accession>
<keyword evidence="2" id="KW-1185">Reference proteome</keyword>
<gene>
    <name evidence="1" type="ORF">AWB78_02394</name>
</gene>
<dbReference type="Proteomes" id="UP000071859">
    <property type="component" value="Unassembled WGS sequence"/>
</dbReference>
<protein>
    <submittedName>
        <fullName evidence="1">Replication protein C (RepC)</fullName>
    </submittedName>
</protein>
<reference evidence="1" key="1">
    <citation type="submission" date="2016-01" db="EMBL/GenBank/DDBJ databases">
        <authorList>
            <person name="Peeters C."/>
        </authorList>
    </citation>
    <scope>NUCLEOTIDE SEQUENCE</scope>
    <source>
        <strain evidence="1">LMG 29321</strain>
    </source>
</reference>
<evidence type="ECO:0000313" key="1">
    <source>
        <dbReference type="EMBL" id="SAK66263.1"/>
    </source>
</evidence>
<dbReference type="RefSeq" id="WP_062604732.1">
    <property type="nucleotide sequence ID" value="NZ_FCOX02000009.1"/>
</dbReference>
<dbReference type="Pfam" id="PF06504">
    <property type="entry name" value="RepC"/>
    <property type="match status" value="1"/>
</dbReference>
<dbReference type="EMBL" id="FCOX02000009">
    <property type="protein sequence ID" value="SAK66263.1"/>
    <property type="molecule type" value="Genomic_DNA"/>
</dbReference>
<dbReference type="InterPro" id="IPR010522">
    <property type="entry name" value="RepC_bac"/>
</dbReference>